<evidence type="ECO:0000256" key="1">
    <source>
        <dbReference type="ARBA" id="ARBA00009437"/>
    </source>
</evidence>
<organism evidence="7 8">
    <name type="scientific">Enterococcus dongliensis</name>
    <dbReference type="NCBI Taxonomy" id="2559925"/>
    <lineage>
        <taxon>Bacteria</taxon>
        <taxon>Bacillati</taxon>
        <taxon>Bacillota</taxon>
        <taxon>Bacilli</taxon>
        <taxon>Lactobacillales</taxon>
        <taxon>Enterococcaceae</taxon>
        <taxon>Enterococcus</taxon>
    </lineage>
</organism>
<evidence type="ECO:0000259" key="5">
    <source>
        <dbReference type="PROSITE" id="PS50931"/>
    </source>
</evidence>
<dbReference type="EMBL" id="JARPYT010000018">
    <property type="protein sequence ID" value="MDT2638110.1"/>
    <property type="molecule type" value="Genomic_DNA"/>
</dbReference>
<keyword evidence="9" id="KW-1185">Reference proteome</keyword>
<dbReference type="Gene3D" id="1.10.10.10">
    <property type="entry name" value="Winged helix-like DNA-binding domain superfamily/Winged helix DNA-binding domain"/>
    <property type="match status" value="1"/>
</dbReference>
<evidence type="ECO:0000313" key="7">
    <source>
        <dbReference type="EMBL" id="MDT2638110.1"/>
    </source>
</evidence>
<dbReference type="PANTHER" id="PTHR30346">
    <property type="entry name" value="TRANSCRIPTIONAL DUAL REGULATOR HCAR-RELATED"/>
    <property type="match status" value="1"/>
</dbReference>
<gene>
    <name evidence="7" type="ORF">P7D36_11460</name>
    <name evidence="6" type="ORF">P7D39_09090</name>
</gene>
<dbReference type="SUPFAM" id="SSF46785">
    <property type="entry name" value="Winged helix' DNA-binding domain"/>
    <property type="match status" value="1"/>
</dbReference>
<dbReference type="FunFam" id="1.10.10.10:FF:000001">
    <property type="entry name" value="LysR family transcriptional regulator"/>
    <property type="match status" value="1"/>
</dbReference>
<keyword evidence="3" id="KW-0238">DNA-binding</keyword>
<dbReference type="Proteomes" id="UP001256547">
    <property type="component" value="Unassembled WGS sequence"/>
</dbReference>
<accession>A0AAW8TPZ1</accession>
<keyword evidence="2" id="KW-0805">Transcription regulation</keyword>
<dbReference type="Pfam" id="PF00126">
    <property type="entry name" value="HTH_1"/>
    <property type="match status" value="1"/>
</dbReference>
<dbReference type="InterPro" id="IPR036388">
    <property type="entry name" value="WH-like_DNA-bd_sf"/>
</dbReference>
<protein>
    <submittedName>
        <fullName evidence="7">LysR family transcriptional regulator</fullName>
    </submittedName>
</protein>
<dbReference type="CDD" id="cd05466">
    <property type="entry name" value="PBP2_LTTR_substrate"/>
    <property type="match status" value="1"/>
</dbReference>
<dbReference type="GO" id="GO:0032993">
    <property type="term" value="C:protein-DNA complex"/>
    <property type="evidence" value="ECO:0007669"/>
    <property type="project" value="TreeGrafter"/>
</dbReference>
<evidence type="ECO:0000313" key="9">
    <source>
        <dbReference type="Proteomes" id="UP001256547"/>
    </source>
</evidence>
<name>A0AAW8TPZ1_9ENTE</name>
<evidence type="ECO:0000256" key="2">
    <source>
        <dbReference type="ARBA" id="ARBA00023015"/>
    </source>
</evidence>
<evidence type="ECO:0000256" key="3">
    <source>
        <dbReference type="ARBA" id="ARBA00023125"/>
    </source>
</evidence>
<evidence type="ECO:0000313" key="6">
    <source>
        <dbReference type="EMBL" id="MDT2597157.1"/>
    </source>
</evidence>
<dbReference type="RefSeq" id="WP_311859772.1">
    <property type="nucleotide sequence ID" value="NZ_JARPYR010000016.1"/>
</dbReference>
<evidence type="ECO:0000313" key="8">
    <source>
        <dbReference type="Proteomes" id="UP001245561"/>
    </source>
</evidence>
<dbReference type="InterPro" id="IPR036390">
    <property type="entry name" value="WH_DNA-bd_sf"/>
</dbReference>
<proteinExistence type="inferred from homology"/>
<reference evidence="7 9" key="1">
    <citation type="submission" date="2023-03" db="EMBL/GenBank/DDBJ databases">
        <authorList>
            <person name="Shen W."/>
            <person name="Cai J."/>
        </authorList>
    </citation>
    <scope>NUCLEOTIDE SEQUENCE</scope>
    <source>
        <strain evidence="7">P55-2</strain>
        <strain evidence="6 9">P72-2</strain>
    </source>
</reference>
<comment type="caution">
    <text evidence="7">The sequence shown here is derived from an EMBL/GenBank/DDBJ whole genome shotgun (WGS) entry which is preliminary data.</text>
</comment>
<dbReference type="GO" id="GO:0003677">
    <property type="term" value="F:DNA binding"/>
    <property type="evidence" value="ECO:0007669"/>
    <property type="project" value="UniProtKB-KW"/>
</dbReference>
<dbReference type="Proteomes" id="UP001245561">
    <property type="component" value="Unassembled WGS sequence"/>
</dbReference>
<dbReference type="EMBL" id="JARPYR010000016">
    <property type="protein sequence ID" value="MDT2597157.1"/>
    <property type="molecule type" value="Genomic_DNA"/>
</dbReference>
<dbReference type="PANTHER" id="PTHR30346:SF0">
    <property type="entry name" value="HCA OPERON TRANSCRIPTIONAL ACTIVATOR HCAR"/>
    <property type="match status" value="1"/>
</dbReference>
<dbReference type="InterPro" id="IPR000847">
    <property type="entry name" value="LysR_HTH_N"/>
</dbReference>
<dbReference type="GO" id="GO:0003700">
    <property type="term" value="F:DNA-binding transcription factor activity"/>
    <property type="evidence" value="ECO:0007669"/>
    <property type="project" value="InterPro"/>
</dbReference>
<dbReference type="AlphaFoldDB" id="A0AAW8TPZ1"/>
<feature type="domain" description="HTH lysR-type" evidence="5">
    <location>
        <begin position="1"/>
        <end position="58"/>
    </location>
</feature>
<evidence type="ECO:0000256" key="4">
    <source>
        <dbReference type="ARBA" id="ARBA00023163"/>
    </source>
</evidence>
<keyword evidence="4" id="KW-0804">Transcription</keyword>
<sequence>MNLQQYRYVVTIAQVGSFSQAAKELFVTQPSLSSSIKEVESELDVQLFHRSKSGVCLTEAGSDFLIYAKRILSQVEEMEKHFVSGTKKNFTVSSQHYDFLYEPFTKVTKKFQSVCQNFYLVETTTKKILESIRDFESELGIIYLNPQSKRMLERYFSQESLNFEVLGNFSTHIYLGKDHPLAAKPFLTKEDLIPYPQVRFIQEDHGSAHLDEDPIDISKEQSNLYTNDRGTLMNLLDVSDAYASGLGIINGLTKDQIVLRPLKDADVHSLVVITNGRRKQSEIGAFFLTELKKTLEKAQDVIIKNNG</sequence>
<dbReference type="PROSITE" id="PS50931">
    <property type="entry name" value="HTH_LYSR"/>
    <property type="match status" value="1"/>
</dbReference>
<dbReference type="SUPFAM" id="SSF53850">
    <property type="entry name" value="Periplasmic binding protein-like II"/>
    <property type="match status" value="1"/>
</dbReference>
<dbReference type="PRINTS" id="PR00039">
    <property type="entry name" value="HTHLYSR"/>
</dbReference>
<comment type="similarity">
    <text evidence="1">Belongs to the LysR transcriptional regulatory family.</text>
</comment>